<comment type="caution">
    <text evidence="1">The sequence shown here is derived from an EMBL/GenBank/DDBJ whole genome shotgun (WGS) entry which is preliminary data.</text>
</comment>
<proteinExistence type="predicted"/>
<dbReference type="Proteomes" id="UP000250870">
    <property type="component" value="Unassembled WGS sequence"/>
</dbReference>
<dbReference type="AlphaFoldDB" id="A0A329VDI7"/>
<reference evidence="1 2" key="1">
    <citation type="journal article" date="2018" name="Int. J. Syst. Evol. Microbiol.">
        <title>Whole-genome-based revisit of Photorhabdus phylogeny: proposal for the elevation of most Photorhabdus subspecies to the species level and description of one novel species Photorhabdus bodei sp. nov., and one novel subspecies Photorhabdus laumondii subsp. clarkei subsp. nov.</title>
        <authorList>
            <person name="Machado R.A.R."/>
            <person name="Wuthrich D."/>
            <person name="Kuhnert P."/>
            <person name="Arce C.C.M."/>
            <person name="Thonen L."/>
            <person name="Ruiz C."/>
            <person name="Zhang X."/>
            <person name="Robert C.A.M."/>
            <person name="Karimi J."/>
            <person name="Kamali S."/>
            <person name="Ma J."/>
            <person name="Bruggmann R."/>
            <person name="Erb M."/>
        </authorList>
    </citation>
    <scope>NUCLEOTIDE SEQUENCE [LARGE SCALE GENOMIC DNA]</scope>
    <source>
        <strain evidence="1 2">BOJ-47</strain>
    </source>
</reference>
<dbReference type="EMBL" id="NSCI01000017">
    <property type="protein sequence ID" value="RAW90316.1"/>
    <property type="molecule type" value="Genomic_DNA"/>
</dbReference>
<evidence type="ECO:0000313" key="1">
    <source>
        <dbReference type="EMBL" id="RAW90316.1"/>
    </source>
</evidence>
<gene>
    <name evidence="1" type="ORF">CKY01_13140</name>
</gene>
<accession>A0A329VDI7</accession>
<evidence type="ECO:0008006" key="3">
    <source>
        <dbReference type="Google" id="ProtNLM"/>
    </source>
</evidence>
<name>A0A329VDI7_9GAMM</name>
<protein>
    <recommendedName>
        <fullName evidence="3">PAAR domain-containing protein</fullName>
    </recommendedName>
</protein>
<dbReference type="RefSeq" id="WP_113026015.1">
    <property type="nucleotide sequence ID" value="NZ_CAWNWQ010000017.1"/>
</dbReference>
<sequence>MRSVVESKKIILKGDTTTTGGEVLNGSDLVNQQLSVACKGAPVFCPACKQTSAIAEGSNLFNIQGIPVALEGHFVNCGCPTGKSMVIIIQC</sequence>
<dbReference type="CDD" id="cd14744">
    <property type="entry name" value="PAAR_CT_2"/>
    <property type="match status" value="1"/>
</dbReference>
<evidence type="ECO:0000313" key="2">
    <source>
        <dbReference type="Proteomes" id="UP000250870"/>
    </source>
</evidence>
<dbReference type="Pfam" id="PF05488">
    <property type="entry name" value="PAAR_motif"/>
    <property type="match status" value="1"/>
</dbReference>
<dbReference type="Gene3D" id="2.60.200.60">
    <property type="match status" value="1"/>
</dbReference>
<organism evidence="1 2">
    <name type="scientific">Photorhabdus laumondii subsp. clarkei</name>
    <dbReference type="NCBI Taxonomy" id="2029685"/>
    <lineage>
        <taxon>Bacteria</taxon>
        <taxon>Pseudomonadati</taxon>
        <taxon>Pseudomonadota</taxon>
        <taxon>Gammaproteobacteria</taxon>
        <taxon>Enterobacterales</taxon>
        <taxon>Morganellaceae</taxon>
        <taxon>Photorhabdus</taxon>
    </lineage>
</organism>
<dbReference type="InterPro" id="IPR008727">
    <property type="entry name" value="PAAR_motif"/>
</dbReference>